<evidence type="ECO:0000313" key="3">
    <source>
        <dbReference type="Proteomes" id="UP001185092"/>
    </source>
</evidence>
<feature type="non-terminal residue" evidence="2">
    <location>
        <position position="1"/>
    </location>
</feature>
<dbReference type="InterPro" id="IPR022385">
    <property type="entry name" value="Rhs_assc_core"/>
</dbReference>
<organism evidence="2 3">
    <name type="scientific">Aureibacter tunicatorum</name>
    <dbReference type="NCBI Taxonomy" id="866807"/>
    <lineage>
        <taxon>Bacteria</taxon>
        <taxon>Pseudomonadati</taxon>
        <taxon>Bacteroidota</taxon>
        <taxon>Cytophagia</taxon>
        <taxon>Cytophagales</taxon>
        <taxon>Persicobacteraceae</taxon>
        <taxon>Aureibacter</taxon>
    </lineage>
</organism>
<gene>
    <name evidence="2" type="ORF">HNQ88_005193</name>
</gene>
<evidence type="ECO:0000313" key="2">
    <source>
        <dbReference type="EMBL" id="MDR6242096.1"/>
    </source>
</evidence>
<feature type="compositionally biased region" description="Basic and acidic residues" evidence="1">
    <location>
        <begin position="1"/>
        <end position="10"/>
    </location>
</feature>
<evidence type="ECO:0000256" key="1">
    <source>
        <dbReference type="SAM" id="MobiDB-lite"/>
    </source>
</evidence>
<comment type="caution">
    <text evidence="2">The sequence shown here is derived from an EMBL/GenBank/DDBJ whole genome shotgun (WGS) entry which is preliminary data.</text>
</comment>
<dbReference type="AlphaFoldDB" id="A0AAE4BUT3"/>
<dbReference type="Proteomes" id="UP001185092">
    <property type="component" value="Unassembled WGS sequence"/>
</dbReference>
<dbReference type="RefSeq" id="WP_309943478.1">
    <property type="nucleotide sequence ID" value="NZ_JAVDQD010000021.1"/>
</dbReference>
<dbReference type="Gene3D" id="2.180.10.10">
    <property type="entry name" value="RHS repeat-associated core"/>
    <property type="match status" value="1"/>
</dbReference>
<keyword evidence="3" id="KW-1185">Reference proteome</keyword>
<dbReference type="EMBL" id="JAVDQD010000021">
    <property type="protein sequence ID" value="MDR6242096.1"/>
    <property type="molecule type" value="Genomic_DNA"/>
</dbReference>
<proteinExistence type="predicted"/>
<reference evidence="2" key="1">
    <citation type="submission" date="2023-07" db="EMBL/GenBank/DDBJ databases">
        <title>Genomic Encyclopedia of Type Strains, Phase IV (KMG-IV): sequencing the most valuable type-strain genomes for metagenomic binning, comparative biology and taxonomic classification.</title>
        <authorList>
            <person name="Goeker M."/>
        </authorList>
    </citation>
    <scope>NUCLEOTIDE SEQUENCE</scope>
    <source>
        <strain evidence="2">DSM 26174</strain>
    </source>
</reference>
<sequence length="323" mass="37275">PKLEARERQKGFLKRPSQGGSPTFEENYGYGFNGKEKDDEINGEASVYNLGARMYDARIGKMFSVDPWTKKYPWQTPYAYHNNTPIWQIDWMGLGGEDDELPWYLGPNKYRPTPLLTLGLHNIKLPYVPYQRKDGLKHFIPNVIVSYYHGFATTWNEGMEGRTSSDMAFESADGIEMLLNDVVEGNLDQQHVEQASIFLIVRKIGKVRAFGWEKRLAAYNKFSKDWAKASFSEALNKFAPGVKGTTSKDGVKRNYLNTETNIEIKLDLENNYFRIYDHNKNQYVDMTGKTPSTGKLEYKEARNYVKAQTHLKNTDSFLIENLW</sequence>
<accession>A0AAE4BUT3</accession>
<dbReference type="NCBIfam" id="TIGR03696">
    <property type="entry name" value="Rhs_assc_core"/>
    <property type="match status" value="1"/>
</dbReference>
<name>A0AAE4BUT3_9BACT</name>
<protein>
    <submittedName>
        <fullName evidence="2">RHS repeat-associated protein</fullName>
    </submittedName>
</protein>
<feature type="region of interest" description="Disordered" evidence="1">
    <location>
        <begin position="1"/>
        <end position="28"/>
    </location>
</feature>